<comment type="caution">
    <text evidence="2">The sequence shown here is derived from an EMBL/GenBank/DDBJ whole genome shotgun (WGS) entry which is preliminary data.</text>
</comment>
<keyword evidence="1" id="KW-1133">Transmembrane helix</keyword>
<dbReference type="Proteomes" id="UP000620559">
    <property type="component" value="Unassembled WGS sequence"/>
</dbReference>
<organism evidence="2 3">
    <name type="scientific">Plectonema cf. radiosum LEGE 06105</name>
    <dbReference type="NCBI Taxonomy" id="945769"/>
    <lineage>
        <taxon>Bacteria</taxon>
        <taxon>Bacillati</taxon>
        <taxon>Cyanobacteriota</taxon>
        <taxon>Cyanophyceae</taxon>
        <taxon>Oscillatoriophycideae</taxon>
        <taxon>Oscillatoriales</taxon>
        <taxon>Microcoleaceae</taxon>
        <taxon>Plectonema</taxon>
    </lineage>
</organism>
<evidence type="ECO:0000313" key="3">
    <source>
        <dbReference type="Proteomes" id="UP000620559"/>
    </source>
</evidence>
<gene>
    <name evidence="2" type="ORF">IQ247_13790</name>
</gene>
<keyword evidence="1" id="KW-0472">Membrane</keyword>
<keyword evidence="1" id="KW-0812">Transmembrane</keyword>
<protein>
    <submittedName>
        <fullName evidence="2">Uncharacterized protein</fullName>
    </submittedName>
</protein>
<dbReference type="AlphaFoldDB" id="A0A8J7F8W6"/>
<keyword evidence="3" id="KW-1185">Reference proteome</keyword>
<proteinExistence type="predicted"/>
<evidence type="ECO:0000313" key="2">
    <source>
        <dbReference type="EMBL" id="MBE9213724.1"/>
    </source>
</evidence>
<accession>A0A8J7F8W6</accession>
<dbReference type="EMBL" id="JADEWL010000040">
    <property type="protein sequence ID" value="MBE9213724.1"/>
    <property type="molecule type" value="Genomic_DNA"/>
</dbReference>
<name>A0A8J7F8W6_9CYAN</name>
<evidence type="ECO:0000256" key="1">
    <source>
        <dbReference type="SAM" id="Phobius"/>
    </source>
</evidence>
<reference evidence="2" key="1">
    <citation type="submission" date="2020-10" db="EMBL/GenBank/DDBJ databases">
        <authorList>
            <person name="Castelo-Branco R."/>
            <person name="Eusebio N."/>
            <person name="Adriana R."/>
            <person name="Vieira A."/>
            <person name="Brugerolle De Fraissinette N."/>
            <person name="Rezende De Castro R."/>
            <person name="Schneider M.P."/>
            <person name="Vasconcelos V."/>
            <person name="Leao P.N."/>
        </authorList>
    </citation>
    <scope>NUCLEOTIDE SEQUENCE</scope>
    <source>
        <strain evidence="2">LEGE 06105</strain>
    </source>
</reference>
<feature type="transmembrane region" description="Helical" evidence="1">
    <location>
        <begin position="33"/>
        <end position="60"/>
    </location>
</feature>
<sequence length="510" mass="57157">MTNFDPEGDFRDISTWELIAESKASNTGMSAKIIAGVLFGGAGVAFGVEILGGVIAAWCLKSAWDASKNIGKRLRLVRDCGCNAFVLDEDQFRTYVKQFGEKPVIEELVFAQSAGVELSPFAENWLRTCNKRLAPQKEQAVLTQSEEREKTPAGIIDASKPIPQTTQIEKWEERDRDFDIEQIIRDRIPNLFIIGLGRSGKGMLLSNLLRSLQRHRRDKKVFLINGKDDPKEYGYFKDVVAVEWKLDCDAASASAVAEFIEAALNDYDSFVAEHLGALLVVDEGTIIGAKLKTAKVSNLLNDRVVGITSSGDSTGKNIWFCAQSPYAGGNGTDLTALSQLTKIALVHQSNLGVIADWKQARIFKSFDIEKITELINQSEVNRAIYFGGTTQWYAMTKLQNYSDFDRDSNQFIGDKTTDNVKQYTAIQPDNLGVELSEKAEKILTWLVKRNSRDWFYYKTSGENKRDNSFTMMLSRLGLLNDERELNDTYTELLEIAKIEISEDDLGIRLL</sequence>
<dbReference type="RefSeq" id="WP_193920876.1">
    <property type="nucleotide sequence ID" value="NZ_JADEWL010000040.1"/>
</dbReference>